<dbReference type="EMBL" id="CAKKNE010000003">
    <property type="protein sequence ID" value="CAH0371203.1"/>
    <property type="molecule type" value="Genomic_DNA"/>
</dbReference>
<evidence type="ECO:0000313" key="1">
    <source>
        <dbReference type="EMBL" id="CAH0371203.1"/>
    </source>
</evidence>
<keyword evidence="2" id="KW-1185">Reference proteome</keyword>
<protein>
    <submittedName>
        <fullName evidence="1">Uncharacterized protein</fullName>
    </submittedName>
</protein>
<reference evidence="1" key="1">
    <citation type="submission" date="2021-11" db="EMBL/GenBank/DDBJ databases">
        <authorList>
            <consortium name="Genoscope - CEA"/>
            <person name="William W."/>
        </authorList>
    </citation>
    <scope>NUCLEOTIDE SEQUENCE</scope>
</reference>
<comment type="caution">
    <text evidence="1">The sequence shown here is derived from an EMBL/GenBank/DDBJ whole genome shotgun (WGS) entry which is preliminary data.</text>
</comment>
<organism evidence="1 2">
    <name type="scientific">Pelagomonas calceolata</name>
    <dbReference type="NCBI Taxonomy" id="35677"/>
    <lineage>
        <taxon>Eukaryota</taxon>
        <taxon>Sar</taxon>
        <taxon>Stramenopiles</taxon>
        <taxon>Ochrophyta</taxon>
        <taxon>Pelagophyceae</taxon>
        <taxon>Pelagomonadales</taxon>
        <taxon>Pelagomonadaceae</taxon>
        <taxon>Pelagomonas</taxon>
    </lineage>
</organism>
<name>A0A8J2SFP8_9STRA</name>
<evidence type="ECO:0000313" key="2">
    <source>
        <dbReference type="Proteomes" id="UP000789595"/>
    </source>
</evidence>
<dbReference type="AlphaFoldDB" id="A0A8J2SFP8"/>
<gene>
    <name evidence="1" type="ORF">PECAL_3P11330</name>
</gene>
<proteinExistence type="predicted"/>
<accession>A0A8J2SFP8</accession>
<sequence length="211" mass="22242">MRALLLLVSVQALAPNRRTFLVATAGGAASASASTDGAVREISLGEAVKAIITDGNPDWVRAVVQAGFIYRGVAEASPTLRRDPYDLYSPATYNSARAATYFRSLDAALDKIKAPGPRARTAHLAVANAEAAAQWGTAASIWPLGSISYAWGPTAFWPTKDRAITVAESLRVDEGLADCIRDGREVLYACDASIAVPRSLEPSLRAGLGLL</sequence>
<dbReference type="Proteomes" id="UP000789595">
    <property type="component" value="Unassembled WGS sequence"/>
</dbReference>